<name>A0A482XG22_LAOST</name>
<organism evidence="3 4">
    <name type="scientific">Laodelphax striatellus</name>
    <name type="common">Small brown planthopper</name>
    <name type="synonym">Delphax striatella</name>
    <dbReference type="NCBI Taxonomy" id="195883"/>
    <lineage>
        <taxon>Eukaryota</taxon>
        <taxon>Metazoa</taxon>
        <taxon>Ecdysozoa</taxon>
        <taxon>Arthropoda</taxon>
        <taxon>Hexapoda</taxon>
        <taxon>Insecta</taxon>
        <taxon>Pterygota</taxon>
        <taxon>Neoptera</taxon>
        <taxon>Paraneoptera</taxon>
        <taxon>Hemiptera</taxon>
        <taxon>Auchenorrhyncha</taxon>
        <taxon>Fulgoroidea</taxon>
        <taxon>Delphacidae</taxon>
        <taxon>Criomorphinae</taxon>
        <taxon>Laodelphax</taxon>
    </lineage>
</organism>
<evidence type="ECO:0000313" key="4">
    <source>
        <dbReference type="Proteomes" id="UP000291343"/>
    </source>
</evidence>
<dbReference type="OrthoDB" id="5824032at2759"/>
<gene>
    <name evidence="3" type="ORF">LSTR_LSTR000624</name>
</gene>
<feature type="compositionally biased region" description="Basic and acidic residues" evidence="1">
    <location>
        <begin position="138"/>
        <end position="152"/>
    </location>
</feature>
<feature type="transmembrane region" description="Helical" evidence="2">
    <location>
        <begin position="83"/>
        <end position="101"/>
    </location>
</feature>
<dbReference type="SMR" id="A0A482XG22"/>
<accession>A0A482XG22</accession>
<dbReference type="AlphaFoldDB" id="A0A482XG22"/>
<protein>
    <recommendedName>
        <fullName evidence="5">NADH dehydrogenase [ubiquinone] 1 beta subcomplex subunit 6</fullName>
    </recommendedName>
</protein>
<keyword evidence="2" id="KW-1133">Transmembrane helix</keyword>
<dbReference type="GO" id="GO:0005739">
    <property type="term" value="C:mitochondrion"/>
    <property type="evidence" value="ECO:0007669"/>
    <property type="project" value="GOC"/>
</dbReference>
<dbReference type="PANTHER" id="PTHR21106:SF2">
    <property type="entry name" value="NADH DEHYDROGENASE [UBIQUINONE] 1 BETA SUBCOMPLEX SUBUNIT 6"/>
    <property type="match status" value="1"/>
</dbReference>
<evidence type="ECO:0000256" key="2">
    <source>
        <dbReference type="SAM" id="Phobius"/>
    </source>
</evidence>
<dbReference type="FunCoup" id="A0A482XG22">
    <property type="interactions" value="95"/>
</dbReference>
<evidence type="ECO:0000256" key="1">
    <source>
        <dbReference type="SAM" id="MobiDB-lite"/>
    </source>
</evidence>
<sequence length="152" mass="18134">MNLQGRLARERERLLGMSPEERQWRKQWIKDQHLSPNEPKVVPELYYELNNPIRRLYRKPLDMLFAPLQGVLGKEMALNARYITGRLLMMTWGAFFGFYWLKYNAQLWETRKGWNTVMTRPSILPGEPDFPWVSQKTKPSDYNEKGFKNSPI</sequence>
<proteinExistence type="predicted"/>
<keyword evidence="4" id="KW-1185">Reference proteome</keyword>
<keyword evidence="2" id="KW-0472">Membrane</keyword>
<comment type="caution">
    <text evidence="3">The sequence shown here is derived from an EMBL/GenBank/DDBJ whole genome shotgun (WGS) entry which is preliminary data.</text>
</comment>
<dbReference type="EMBL" id="QKKF02010319">
    <property type="protein sequence ID" value="RZF44672.1"/>
    <property type="molecule type" value="Genomic_DNA"/>
</dbReference>
<feature type="region of interest" description="Disordered" evidence="1">
    <location>
        <begin position="132"/>
        <end position="152"/>
    </location>
</feature>
<keyword evidence="2" id="KW-0812">Transmembrane</keyword>
<dbReference type="PANTHER" id="PTHR21106">
    <property type="entry name" value="NADH DEHYDROGENASE [UBIQUINONE] 1 BETA SUBCOMPLEX SUBUNIT 6"/>
    <property type="match status" value="1"/>
</dbReference>
<dbReference type="STRING" id="195883.A0A482XG22"/>
<evidence type="ECO:0000313" key="3">
    <source>
        <dbReference type="EMBL" id="RZF44672.1"/>
    </source>
</evidence>
<dbReference type="GO" id="GO:0006120">
    <property type="term" value="P:mitochondrial electron transport, NADH to ubiquinone"/>
    <property type="evidence" value="ECO:0007669"/>
    <property type="project" value="InterPro"/>
</dbReference>
<reference evidence="3 4" key="1">
    <citation type="journal article" date="2017" name="Gigascience">
        <title>Genome sequence of the small brown planthopper, Laodelphax striatellus.</title>
        <authorList>
            <person name="Zhu J."/>
            <person name="Jiang F."/>
            <person name="Wang X."/>
            <person name="Yang P."/>
            <person name="Bao Y."/>
            <person name="Zhao W."/>
            <person name="Wang W."/>
            <person name="Lu H."/>
            <person name="Wang Q."/>
            <person name="Cui N."/>
            <person name="Li J."/>
            <person name="Chen X."/>
            <person name="Luo L."/>
            <person name="Yu J."/>
            <person name="Kang L."/>
            <person name="Cui F."/>
        </authorList>
    </citation>
    <scope>NUCLEOTIDE SEQUENCE [LARGE SCALE GENOMIC DNA]</scope>
    <source>
        <strain evidence="3">Lst14</strain>
    </source>
</reference>
<evidence type="ECO:0008006" key="5">
    <source>
        <dbReference type="Google" id="ProtNLM"/>
    </source>
</evidence>
<dbReference type="InParanoid" id="A0A482XG22"/>
<dbReference type="InterPro" id="IPR019174">
    <property type="entry name" value="NADH_DH_b-subcmplx_su6"/>
</dbReference>
<dbReference type="Pfam" id="PF09782">
    <property type="entry name" value="NDUF_B6"/>
    <property type="match status" value="1"/>
</dbReference>
<dbReference type="Proteomes" id="UP000291343">
    <property type="component" value="Unassembled WGS sequence"/>
</dbReference>